<dbReference type="AlphaFoldDB" id="A0A6C0F7V0"/>
<evidence type="ECO:0000313" key="1">
    <source>
        <dbReference type="EMBL" id="QHT36931.1"/>
    </source>
</evidence>
<organism evidence="1">
    <name type="scientific">viral metagenome</name>
    <dbReference type="NCBI Taxonomy" id="1070528"/>
    <lineage>
        <taxon>unclassified sequences</taxon>
        <taxon>metagenomes</taxon>
        <taxon>organismal metagenomes</taxon>
    </lineage>
</organism>
<accession>A0A6C0F7V0</accession>
<protein>
    <submittedName>
        <fullName evidence="1">Uncharacterized protein</fullName>
    </submittedName>
</protein>
<sequence length="49" mass="6014">MYGTISLEEPDMLREEGIITISPWYRQVWDYFSWRECIDNCCKDICIYK</sequence>
<dbReference type="EMBL" id="MN738787">
    <property type="protein sequence ID" value="QHT36931.1"/>
    <property type="molecule type" value="Genomic_DNA"/>
</dbReference>
<proteinExistence type="predicted"/>
<reference evidence="1" key="1">
    <citation type="journal article" date="2020" name="Nature">
        <title>Giant virus diversity and host interactions through global metagenomics.</title>
        <authorList>
            <person name="Schulz F."/>
            <person name="Roux S."/>
            <person name="Paez-Espino D."/>
            <person name="Jungbluth S."/>
            <person name="Walsh D.A."/>
            <person name="Denef V.J."/>
            <person name="McMahon K.D."/>
            <person name="Konstantinidis K.T."/>
            <person name="Eloe-Fadrosh E.A."/>
            <person name="Kyrpides N.C."/>
            <person name="Woyke T."/>
        </authorList>
    </citation>
    <scope>NUCLEOTIDE SEQUENCE</scope>
    <source>
        <strain evidence="1">GVMAG-S-ERX555967-130</strain>
    </source>
</reference>
<name>A0A6C0F7V0_9ZZZZ</name>